<comment type="similarity">
    <text evidence="1">Belongs to the senescence regulator S40 family.</text>
</comment>
<evidence type="ECO:0000256" key="2">
    <source>
        <dbReference type="SAM" id="MobiDB-lite"/>
    </source>
</evidence>
<feature type="compositionally biased region" description="Acidic residues" evidence="2">
    <location>
        <begin position="114"/>
        <end position="123"/>
    </location>
</feature>
<evidence type="ECO:0008006" key="5">
    <source>
        <dbReference type="Google" id="ProtNLM"/>
    </source>
</evidence>
<evidence type="ECO:0000313" key="4">
    <source>
        <dbReference type="Proteomes" id="UP001454036"/>
    </source>
</evidence>
<sequence length="176" mass="19691">MSSTEARSILAAIVDEELQEEDVWGVSKEQRIMFNSKTPSLHFSSSFSHKQSPSASRMIPRSTNINIFNQEQKIVQQSAPVLIPDWSKIYGSPKTSSGCKNDSWGQHGGGGWENNDDEEDEDGGGSMMPPHEWIDRRIARRQITSFSMCEGVGRTLKGKDLSRVRNDVLTKTGFLE</sequence>
<dbReference type="PANTHER" id="PTHR33083:SF103">
    <property type="entry name" value="SENESCENCE REGULATOR"/>
    <property type="match status" value="1"/>
</dbReference>
<proteinExistence type="inferred from homology"/>
<accession>A0AAV3QP83</accession>
<gene>
    <name evidence="3" type="ORF">LIER_21174</name>
</gene>
<keyword evidence="4" id="KW-1185">Reference proteome</keyword>
<dbReference type="Pfam" id="PF04520">
    <property type="entry name" value="Senescence_reg"/>
    <property type="match status" value="1"/>
</dbReference>
<evidence type="ECO:0000256" key="1">
    <source>
        <dbReference type="ARBA" id="ARBA00034773"/>
    </source>
</evidence>
<name>A0AAV3QP83_LITER</name>
<dbReference type="EMBL" id="BAABME010005526">
    <property type="protein sequence ID" value="GAA0165889.1"/>
    <property type="molecule type" value="Genomic_DNA"/>
</dbReference>
<dbReference type="GO" id="GO:0010150">
    <property type="term" value="P:leaf senescence"/>
    <property type="evidence" value="ECO:0007669"/>
    <property type="project" value="UniProtKB-ARBA"/>
</dbReference>
<dbReference type="Proteomes" id="UP001454036">
    <property type="component" value="Unassembled WGS sequence"/>
</dbReference>
<feature type="compositionally biased region" description="Polar residues" evidence="2">
    <location>
        <begin position="93"/>
        <end position="104"/>
    </location>
</feature>
<feature type="region of interest" description="Disordered" evidence="2">
    <location>
        <begin position="93"/>
        <end position="131"/>
    </location>
</feature>
<dbReference type="AlphaFoldDB" id="A0AAV3QP83"/>
<dbReference type="PANTHER" id="PTHR33083">
    <property type="entry name" value="EXPRESSED PROTEIN"/>
    <property type="match status" value="1"/>
</dbReference>
<comment type="caution">
    <text evidence="3">The sequence shown here is derived from an EMBL/GenBank/DDBJ whole genome shotgun (WGS) entry which is preliminary data.</text>
</comment>
<protein>
    <recommendedName>
        <fullName evidence="5">Senescence regulator</fullName>
    </recommendedName>
</protein>
<evidence type="ECO:0000313" key="3">
    <source>
        <dbReference type="EMBL" id="GAA0165889.1"/>
    </source>
</evidence>
<organism evidence="3 4">
    <name type="scientific">Lithospermum erythrorhizon</name>
    <name type="common">Purple gromwell</name>
    <name type="synonym">Lithospermum officinale var. erythrorhizon</name>
    <dbReference type="NCBI Taxonomy" id="34254"/>
    <lineage>
        <taxon>Eukaryota</taxon>
        <taxon>Viridiplantae</taxon>
        <taxon>Streptophyta</taxon>
        <taxon>Embryophyta</taxon>
        <taxon>Tracheophyta</taxon>
        <taxon>Spermatophyta</taxon>
        <taxon>Magnoliopsida</taxon>
        <taxon>eudicotyledons</taxon>
        <taxon>Gunneridae</taxon>
        <taxon>Pentapetalae</taxon>
        <taxon>asterids</taxon>
        <taxon>lamiids</taxon>
        <taxon>Boraginales</taxon>
        <taxon>Boraginaceae</taxon>
        <taxon>Boraginoideae</taxon>
        <taxon>Lithospermeae</taxon>
        <taxon>Lithospermum</taxon>
    </lineage>
</organism>
<dbReference type="InterPro" id="IPR007608">
    <property type="entry name" value="Senescence_reg_S40"/>
</dbReference>
<reference evidence="3 4" key="1">
    <citation type="submission" date="2024-01" db="EMBL/GenBank/DDBJ databases">
        <title>The complete chloroplast genome sequence of Lithospermum erythrorhizon: insights into the phylogenetic relationship among Boraginaceae species and the maternal lineages of purple gromwells.</title>
        <authorList>
            <person name="Okada T."/>
            <person name="Watanabe K."/>
        </authorList>
    </citation>
    <scope>NUCLEOTIDE SEQUENCE [LARGE SCALE GENOMIC DNA]</scope>
</reference>